<evidence type="ECO:0000313" key="2">
    <source>
        <dbReference type="EMBL" id="KAJ7661203.1"/>
    </source>
</evidence>
<organism evidence="2 3">
    <name type="scientific">Mycena rosella</name>
    <name type="common">Pink bonnet</name>
    <name type="synonym">Agaricus rosellus</name>
    <dbReference type="NCBI Taxonomy" id="1033263"/>
    <lineage>
        <taxon>Eukaryota</taxon>
        <taxon>Fungi</taxon>
        <taxon>Dikarya</taxon>
        <taxon>Basidiomycota</taxon>
        <taxon>Agaricomycotina</taxon>
        <taxon>Agaricomycetes</taxon>
        <taxon>Agaricomycetidae</taxon>
        <taxon>Agaricales</taxon>
        <taxon>Marasmiineae</taxon>
        <taxon>Mycenaceae</taxon>
        <taxon>Mycena</taxon>
    </lineage>
</organism>
<proteinExistence type="predicted"/>
<dbReference type="Proteomes" id="UP001221757">
    <property type="component" value="Unassembled WGS sequence"/>
</dbReference>
<feature type="region of interest" description="Disordered" evidence="1">
    <location>
        <begin position="361"/>
        <end position="387"/>
    </location>
</feature>
<evidence type="ECO:0000256" key="1">
    <source>
        <dbReference type="SAM" id="MobiDB-lite"/>
    </source>
</evidence>
<feature type="compositionally biased region" description="Basic and acidic residues" evidence="1">
    <location>
        <begin position="7"/>
        <end position="19"/>
    </location>
</feature>
<feature type="region of interest" description="Disordered" evidence="1">
    <location>
        <begin position="1"/>
        <end position="39"/>
    </location>
</feature>
<feature type="region of interest" description="Disordered" evidence="1">
    <location>
        <begin position="559"/>
        <end position="611"/>
    </location>
</feature>
<sequence length="630" mass="68395">MTASKHVVREHGREEETNRESIAMQAEREFPHKQAGARGRSSLFRIVCPDAESFWNRRRKWSRPWVHVRCGFTASSKLSGGGGGKKAVEQEESKGPKAQGKRAMICHDLRQSKGKDSAERESRLVKGVIRITTVIRIPRGDTSQLGTSRADSSFPNRRRARCGPTGREVGMSEYVGKGSTREKSVSQVKVDKARNANGYPGEQVVEVHLFARKGDEPENSLDGADVSESIGTPFGPSLEWTEGRALQKYYSREVPLSVNGSSWHLRVRALSREINGLGGGKVGTFGMRKVVDWRRKRGLDRKEAASSPEGEALGVRGVAWRRRQAAWREAVEVFSSGVRLERIFRNEQQLNAVAAEATSGKMGGAAKQTGKGRQKERPGVSGRYRSQLSEHGTCGAFAVRVRVRPRKVVAEHREGGRLGAKSRQRLPVSAAVRAKSGVTATTLNERACTAAGKQYAGTVHERAQAYDIVVPAHAAAAGREDAALGHRTKPYAGALGRHLGPAVPADKRDQQRARAGAQGINAAAAERKGIGPVAAHEAGCRRAWGYVTCWRQMTPRKEGKVKQSCGNGPRSNAFRGVGAKGKEPEPARPVLSGSISCRAGRGDRPKIGEGEGKKWGVEVVYAQIGEKGPR</sequence>
<name>A0AAD7G2M7_MYCRO</name>
<gene>
    <name evidence="2" type="ORF">B0H17DRAFT_1185236</name>
</gene>
<comment type="caution">
    <text evidence="2">The sequence shown here is derived from an EMBL/GenBank/DDBJ whole genome shotgun (WGS) entry which is preliminary data.</text>
</comment>
<feature type="region of interest" description="Disordered" evidence="1">
    <location>
        <begin position="77"/>
        <end position="101"/>
    </location>
</feature>
<feature type="region of interest" description="Disordered" evidence="1">
    <location>
        <begin position="142"/>
        <end position="183"/>
    </location>
</feature>
<protein>
    <submittedName>
        <fullName evidence="2">Uncharacterized protein</fullName>
    </submittedName>
</protein>
<feature type="compositionally biased region" description="Basic and acidic residues" evidence="1">
    <location>
        <begin position="600"/>
        <end position="611"/>
    </location>
</feature>
<feature type="compositionally biased region" description="Basic and acidic residues" evidence="1">
    <location>
        <begin position="86"/>
        <end position="95"/>
    </location>
</feature>
<evidence type="ECO:0000313" key="3">
    <source>
        <dbReference type="Proteomes" id="UP001221757"/>
    </source>
</evidence>
<dbReference type="AlphaFoldDB" id="A0AAD7G2M7"/>
<dbReference type="EMBL" id="JARKIE010000251">
    <property type="protein sequence ID" value="KAJ7661203.1"/>
    <property type="molecule type" value="Genomic_DNA"/>
</dbReference>
<accession>A0AAD7G2M7</accession>
<reference evidence="2" key="1">
    <citation type="submission" date="2023-03" db="EMBL/GenBank/DDBJ databases">
        <title>Massive genome expansion in bonnet fungi (Mycena s.s.) driven by repeated elements and novel gene families across ecological guilds.</title>
        <authorList>
            <consortium name="Lawrence Berkeley National Laboratory"/>
            <person name="Harder C.B."/>
            <person name="Miyauchi S."/>
            <person name="Viragh M."/>
            <person name="Kuo A."/>
            <person name="Thoen E."/>
            <person name="Andreopoulos B."/>
            <person name="Lu D."/>
            <person name="Skrede I."/>
            <person name="Drula E."/>
            <person name="Henrissat B."/>
            <person name="Morin E."/>
            <person name="Kohler A."/>
            <person name="Barry K."/>
            <person name="LaButti K."/>
            <person name="Morin E."/>
            <person name="Salamov A."/>
            <person name="Lipzen A."/>
            <person name="Mereny Z."/>
            <person name="Hegedus B."/>
            <person name="Baldrian P."/>
            <person name="Stursova M."/>
            <person name="Weitz H."/>
            <person name="Taylor A."/>
            <person name="Grigoriev I.V."/>
            <person name="Nagy L.G."/>
            <person name="Martin F."/>
            <person name="Kauserud H."/>
        </authorList>
    </citation>
    <scope>NUCLEOTIDE SEQUENCE</scope>
    <source>
        <strain evidence="2">CBHHK067</strain>
    </source>
</reference>
<feature type="compositionally biased region" description="Polar residues" evidence="1">
    <location>
        <begin position="142"/>
        <end position="155"/>
    </location>
</feature>
<keyword evidence="3" id="KW-1185">Reference proteome</keyword>